<proteinExistence type="inferred from homology"/>
<evidence type="ECO:0008006" key="4">
    <source>
        <dbReference type="Google" id="ProtNLM"/>
    </source>
</evidence>
<dbReference type="GO" id="GO:0019441">
    <property type="term" value="P:L-tryptophan catabolic process to kynurenine"/>
    <property type="evidence" value="ECO:0007669"/>
    <property type="project" value="InterPro"/>
</dbReference>
<reference evidence="3" key="1">
    <citation type="journal article" date="2013" name="Science">
        <title>Gene transfer from bacteria and archaea facilitated evolution of an extremophilic eukaryote.</title>
        <authorList>
            <person name="Schonknecht G."/>
            <person name="Chen W.H."/>
            <person name="Ternes C.M."/>
            <person name="Barbier G.G."/>
            <person name="Shrestha R.P."/>
            <person name="Stanke M."/>
            <person name="Brautigam A."/>
            <person name="Baker B.J."/>
            <person name="Banfield J.F."/>
            <person name="Garavito R.M."/>
            <person name="Carr K."/>
            <person name="Wilkerson C."/>
            <person name="Rensing S.A."/>
            <person name="Gagneul D."/>
            <person name="Dickenson N.E."/>
            <person name="Oesterhelt C."/>
            <person name="Lercher M.J."/>
            <person name="Weber A.P."/>
        </authorList>
    </citation>
    <scope>NUCLEOTIDE SEQUENCE [LARGE SCALE GENOMIC DNA]</scope>
    <source>
        <strain evidence="3">074W</strain>
    </source>
</reference>
<dbReference type="Gramene" id="EME30126">
    <property type="protein sequence ID" value="EME30126"/>
    <property type="gene ID" value="Gasu_25070"/>
</dbReference>
<protein>
    <recommendedName>
        <fullName evidence="4">Arylformamidase</fullName>
    </recommendedName>
</protein>
<dbReference type="GO" id="GO:0004061">
    <property type="term" value="F:arylformamidase activity"/>
    <property type="evidence" value="ECO:0007669"/>
    <property type="project" value="InterPro"/>
</dbReference>
<dbReference type="InterPro" id="IPR007325">
    <property type="entry name" value="KFase/CYL"/>
</dbReference>
<evidence type="ECO:0000313" key="2">
    <source>
        <dbReference type="EMBL" id="EME30126.1"/>
    </source>
</evidence>
<dbReference type="Pfam" id="PF04199">
    <property type="entry name" value="Cyclase"/>
    <property type="match status" value="1"/>
</dbReference>
<comment type="similarity">
    <text evidence="1">Belongs to the Cyclase 1 superfamily.</text>
</comment>
<name>M2W352_GALSU</name>
<dbReference type="RefSeq" id="XP_005706646.1">
    <property type="nucleotide sequence ID" value="XM_005706589.1"/>
</dbReference>
<evidence type="ECO:0000256" key="1">
    <source>
        <dbReference type="ARBA" id="ARBA00007865"/>
    </source>
</evidence>
<accession>M2W352</accession>
<dbReference type="eggNOG" id="ENOG502SZD9">
    <property type="taxonomic scope" value="Eukaryota"/>
</dbReference>
<dbReference type="Proteomes" id="UP000030680">
    <property type="component" value="Unassembled WGS sequence"/>
</dbReference>
<dbReference type="OrthoDB" id="6161at2759"/>
<dbReference type="OMA" id="THTECVG"/>
<dbReference type="Gene3D" id="3.50.30.50">
    <property type="entry name" value="Putative cyclase"/>
    <property type="match status" value="1"/>
</dbReference>
<dbReference type="AlphaFoldDB" id="M2W352"/>
<dbReference type="EMBL" id="KB454502">
    <property type="protein sequence ID" value="EME30126.1"/>
    <property type="molecule type" value="Genomic_DNA"/>
</dbReference>
<dbReference type="SUPFAM" id="SSF102198">
    <property type="entry name" value="Putative cyclase"/>
    <property type="match status" value="1"/>
</dbReference>
<dbReference type="GeneID" id="17088878"/>
<dbReference type="KEGG" id="gsl:Gasu_25070"/>
<gene>
    <name evidence="2" type="ORF">Gasu_25070</name>
</gene>
<organism evidence="2 3">
    <name type="scientific">Galdieria sulphuraria</name>
    <name type="common">Red alga</name>
    <dbReference type="NCBI Taxonomy" id="130081"/>
    <lineage>
        <taxon>Eukaryota</taxon>
        <taxon>Rhodophyta</taxon>
        <taxon>Bangiophyceae</taxon>
        <taxon>Galdieriales</taxon>
        <taxon>Galdieriaceae</taxon>
        <taxon>Galdieria</taxon>
    </lineage>
</organism>
<keyword evidence="3" id="KW-1185">Reference proteome</keyword>
<dbReference type="InterPro" id="IPR037175">
    <property type="entry name" value="KFase_sf"/>
</dbReference>
<evidence type="ECO:0000313" key="3">
    <source>
        <dbReference type="Proteomes" id="UP000030680"/>
    </source>
</evidence>
<sequence>MSFHSKLVVGTSSFRVKYSQPVDISISVRGHVGEFTVEAFGLVLTGQPKTTEVCQAYGGIGVNCTSIEFNPHANGTHTECVGHVAEQKRFYVEDCFPGIIQGACLLISVEPLLVGEHKPEDIIYSALSTGDRVISGELVKEAIVKTLEAKGLAKEQCPSILVIRTLPNDLKKYPTANNSVNWPYFTSDAIQVLDQFQIQHLLVDTPSLDRHPDGGKVESHKHFWQVSSDSVQSPRKNRSLTELCCIPDPLKDDIYFIILSLSSFAFLDAVPSRPILFPLEVDRN</sequence>